<dbReference type="Gene3D" id="2.40.50.320">
    <property type="entry name" value="Copper binding periplasmic protein CusF"/>
    <property type="match status" value="1"/>
</dbReference>
<name>A0A1M5GS94_9BRAD</name>
<feature type="signal peptide" evidence="1">
    <location>
        <begin position="1"/>
        <end position="25"/>
    </location>
</feature>
<dbReference type="Pfam" id="PF11604">
    <property type="entry name" value="CusF_Ec"/>
    <property type="match status" value="1"/>
</dbReference>
<dbReference type="AlphaFoldDB" id="A0A1M5GS94"/>
<keyword evidence="1" id="KW-0732">Signal</keyword>
<accession>A0A1M5GS94</accession>
<organism evidence="2 3">
    <name type="scientific">Bradyrhizobium erythrophlei</name>
    <dbReference type="NCBI Taxonomy" id="1437360"/>
    <lineage>
        <taxon>Bacteria</taxon>
        <taxon>Pseudomonadati</taxon>
        <taxon>Pseudomonadota</taxon>
        <taxon>Alphaproteobacteria</taxon>
        <taxon>Hyphomicrobiales</taxon>
        <taxon>Nitrobacteraceae</taxon>
        <taxon>Bradyrhizobium</taxon>
    </lineage>
</organism>
<gene>
    <name evidence="2" type="ORF">SAMN05444169_0335</name>
</gene>
<protein>
    <submittedName>
        <fullName evidence="2">Copper binding protein CusF</fullName>
    </submittedName>
</protein>
<reference evidence="2 3" key="1">
    <citation type="submission" date="2016-11" db="EMBL/GenBank/DDBJ databases">
        <authorList>
            <person name="Jaros S."/>
            <person name="Januszkiewicz K."/>
            <person name="Wedrychowicz H."/>
        </authorList>
    </citation>
    <scope>NUCLEOTIDE SEQUENCE [LARGE SCALE GENOMIC DNA]</scope>
    <source>
        <strain evidence="2 3">GAS242</strain>
    </source>
</reference>
<proteinExistence type="predicted"/>
<dbReference type="Proteomes" id="UP000190675">
    <property type="component" value="Chromosome I"/>
</dbReference>
<dbReference type="RefSeq" id="WP_079572788.1">
    <property type="nucleotide sequence ID" value="NZ_LT670818.1"/>
</dbReference>
<evidence type="ECO:0000256" key="1">
    <source>
        <dbReference type="SAM" id="SignalP"/>
    </source>
</evidence>
<dbReference type="InterPro" id="IPR042230">
    <property type="entry name" value="CusF_sf"/>
</dbReference>
<dbReference type="EMBL" id="LT670818">
    <property type="protein sequence ID" value="SHG06372.1"/>
    <property type="molecule type" value="Genomic_DNA"/>
</dbReference>
<evidence type="ECO:0000313" key="3">
    <source>
        <dbReference type="Proteomes" id="UP000190675"/>
    </source>
</evidence>
<feature type="chain" id="PRO_5012386659" evidence="1">
    <location>
        <begin position="26"/>
        <end position="99"/>
    </location>
</feature>
<evidence type="ECO:0000313" key="2">
    <source>
        <dbReference type="EMBL" id="SHG06372.1"/>
    </source>
</evidence>
<dbReference type="InterPro" id="IPR021647">
    <property type="entry name" value="CusF_Ec"/>
</dbReference>
<dbReference type="OrthoDB" id="8265725at2"/>
<sequence>MKIAKIVLASCAALTLIGSAGWAQQATTGTGTITVIDRLSGTITIRPAQNGTVGANAAGAATEFKVKGVSLDDVHAGEMVKYSATETDGTKTITKLEKQ</sequence>